<dbReference type="GO" id="GO:0016787">
    <property type="term" value="F:hydrolase activity"/>
    <property type="evidence" value="ECO:0007669"/>
    <property type="project" value="UniProtKB-KW"/>
</dbReference>
<evidence type="ECO:0000313" key="8">
    <source>
        <dbReference type="EMBL" id="MCS5714166.1"/>
    </source>
</evidence>
<dbReference type="InterPro" id="IPR006330">
    <property type="entry name" value="Ado/ade_deaminase"/>
</dbReference>
<comment type="catalytic activity">
    <reaction evidence="6">
        <text>adenine + H2O + H(+) = hypoxanthine + NH4(+)</text>
        <dbReference type="Rhea" id="RHEA:23688"/>
        <dbReference type="ChEBI" id="CHEBI:15377"/>
        <dbReference type="ChEBI" id="CHEBI:15378"/>
        <dbReference type="ChEBI" id="CHEBI:16708"/>
        <dbReference type="ChEBI" id="CHEBI:17368"/>
        <dbReference type="ChEBI" id="CHEBI:28938"/>
        <dbReference type="EC" id="3.5.4.2"/>
    </reaction>
</comment>
<dbReference type="CDD" id="cd01320">
    <property type="entry name" value="ADA"/>
    <property type="match status" value="1"/>
</dbReference>
<dbReference type="Gene3D" id="3.20.20.140">
    <property type="entry name" value="Metal-dependent hydrolases"/>
    <property type="match status" value="1"/>
</dbReference>
<comment type="caution">
    <text evidence="8">The sequence shown here is derived from an EMBL/GenBank/DDBJ whole genome shotgun (WGS) entry which is preliminary data.</text>
</comment>
<name>A0ABT2GH90_9MICO</name>
<dbReference type="PANTHER" id="PTHR43114">
    <property type="entry name" value="ADENINE DEAMINASE"/>
    <property type="match status" value="1"/>
</dbReference>
<dbReference type="InterPro" id="IPR032466">
    <property type="entry name" value="Metal_Hydrolase"/>
</dbReference>
<feature type="active site" description="Proton donor" evidence="6">
    <location>
        <position position="198"/>
    </location>
</feature>
<sequence>MDRAFIDAIPKAELHLHIEGTIEPDHAFRMADRNGVELPWAGARELAEAYAFDDLQSFLDVYYAVTAVLQTRDDFTEIAESYFARAARQGVRHAEIFFDPQSHTSRGVDIAVAIEGLWAAVSASSERHGLTSSLILCFLRDRGAAEASTILESAVPFLDLLSGVGLDSAEVGHPPAEFEGVFARAAELGLRRVAHAGEEGPPEYVWQALDALGAERIDHGVRSLEDPRLLERLVREQVPLTVCPFSNVRLKVVSDLVEHPIERMLHAGLLVSINSDDPAYFGGYVGDNFAGLAQEAGLDAGALRVLAENSFHSSFLDEDTRARHLAAVRDHFESNGHHE</sequence>
<dbReference type="PANTHER" id="PTHR43114:SF6">
    <property type="entry name" value="ADENINE DEAMINASE"/>
    <property type="match status" value="1"/>
</dbReference>
<feature type="domain" description="Adenosine deaminase" evidence="7">
    <location>
        <begin position="10"/>
        <end position="328"/>
    </location>
</feature>
<evidence type="ECO:0000256" key="6">
    <source>
        <dbReference type="HAMAP-Rule" id="MF_01962"/>
    </source>
</evidence>
<comment type="similarity">
    <text evidence="6">Belongs to the metallo-dependent hydrolases superfamily. Adenosine and AMP deaminases family. Adenine deaminase type 2 subfamily.</text>
</comment>
<feature type="binding site" evidence="6">
    <location>
        <position position="276"/>
    </location>
    <ligand>
        <name>Zn(2+)</name>
        <dbReference type="ChEBI" id="CHEBI:29105"/>
        <note>catalytic</note>
    </ligand>
</feature>
<dbReference type="HAMAP" id="MF_01962">
    <property type="entry name" value="Adenine_deaminase"/>
    <property type="match status" value="1"/>
</dbReference>
<comment type="cofactor">
    <cofactor evidence="6">
        <name>Zn(2+)</name>
        <dbReference type="ChEBI" id="CHEBI:29105"/>
    </cofactor>
    <text evidence="6">Binds 1 zinc ion per subunit.</text>
</comment>
<dbReference type="SUPFAM" id="SSF51556">
    <property type="entry name" value="Metallo-dependent hydrolases"/>
    <property type="match status" value="1"/>
</dbReference>
<keyword evidence="1" id="KW-0963">Cytoplasm</keyword>
<feature type="binding site" evidence="6">
    <location>
        <position position="277"/>
    </location>
    <ligand>
        <name>substrate</name>
    </ligand>
</feature>
<evidence type="ECO:0000256" key="5">
    <source>
        <dbReference type="ARBA" id="ARBA00023080"/>
    </source>
</evidence>
<evidence type="ECO:0000256" key="1">
    <source>
        <dbReference type="ARBA" id="ARBA00022490"/>
    </source>
</evidence>
<dbReference type="Pfam" id="PF00962">
    <property type="entry name" value="A_deaminase"/>
    <property type="match status" value="1"/>
</dbReference>
<evidence type="ECO:0000256" key="3">
    <source>
        <dbReference type="ARBA" id="ARBA00022801"/>
    </source>
</evidence>
<evidence type="ECO:0000313" key="9">
    <source>
        <dbReference type="Proteomes" id="UP001165580"/>
    </source>
</evidence>
<organism evidence="8 9">
    <name type="scientific">Herbiconiux gentiana</name>
    <dbReference type="NCBI Taxonomy" id="2970912"/>
    <lineage>
        <taxon>Bacteria</taxon>
        <taxon>Bacillati</taxon>
        <taxon>Actinomycetota</taxon>
        <taxon>Actinomycetes</taxon>
        <taxon>Micrococcales</taxon>
        <taxon>Microbacteriaceae</taxon>
        <taxon>Herbiconiux</taxon>
    </lineage>
</organism>
<dbReference type="EMBL" id="JANTEZ010000002">
    <property type="protein sequence ID" value="MCS5714166.1"/>
    <property type="molecule type" value="Genomic_DNA"/>
</dbReference>
<feature type="binding site" evidence="6">
    <location>
        <position position="17"/>
    </location>
    <ligand>
        <name>Zn(2+)</name>
        <dbReference type="ChEBI" id="CHEBI:29105"/>
        <note>catalytic</note>
    </ligand>
</feature>
<gene>
    <name evidence="8" type="ORF">NVV95_06325</name>
</gene>
<evidence type="ECO:0000259" key="7">
    <source>
        <dbReference type="Pfam" id="PF00962"/>
    </source>
</evidence>
<accession>A0ABT2GH90</accession>
<dbReference type="InterPro" id="IPR006650">
    <property type="entry name" value="A/AMP_deam_AS"/>
</dbReference>
<keyword evidence="9" id="KW-1185">Reference proteome</keyword>
<protein>
    <recommendedName>
        <fullName evidence="6">Adenine deaminase</fullName>
        <shortName evidence="6">ADE</shortName>
        <ecNumber evidence="6">3.5.4.2</ecNumber>
    </recommendedName>
    <alternativeName>
        <fullName evidence="6">Adenine aminohydrolase</fullName>
        <shortName evidence="6">AAH</shortName>
    </alternativeName>
</protein>
<dbReference type="InterPro" id="IPR028892">
    <property type="entry name" value="ADE"/>
</dbReference>
<keyword evidence="4 6" id="KW-0862">Zinc</keyword>
<dbReference type="RefSeq" id="WP_259485694.1">
    <property type="nucleotide sequence ID" value="NZ_JANTEZ010000002.1"/>
</dbReference>
<dbReference type="NCBIfam" id="TIGR01430">
    <property type="entry name" value="aden_deam"/>
    <property type="match status" value="1"/>
</dbReference>
<reference evidence="8" key="1">
    <citation type="submission" date="2022-08" db="EMBL/GenBank/DDBJ databases">
        <authorList>
            <person name="Deng Y."/>
            <person name="Han X.-F."/>
            <person name="Zhang Y.-Q."/>
        </authorList>
    </citation>
    <scope>NUCLEOTIDE SEQUENCE</scope>
    <source>
        <strain evidence="8">CPCC 205716</strain>
    </source>
</reference>
<comment type="function">
    <text evidence="6">Catalyzes the hydrolytic deamination of adenine to hypoxanthine. Plays an important role in the purine salvage pathway and in nitrogen catabolism.</text>
</comment>
<feature type="site" description="Important for catalytic activity" evidence="6">
    <location>
        <position position="219"/>
    </location>
</feature>
<feature type="binding site" evidence="6">
    <location>
        <position position="195"/>
    </location>
    <ligand>
        <name>Zn(2+)</name>
        <dbReference type="ChEBI" id="CHEBI:29105"/>
        <note>catalytic</note>
    </ligand>
</feature>
<dbReference type="InterPro" id="IPR001365">
    <property type="entry name" value="A_deaminase_dom"/>
</dbReference>
<keyword evidence="5 6" id="KW-0546">Nucleotide metabolism</keyword>
<dbReference type="EC" id="3.5.4.2" evidence="6"/>
<proteinExistence type="inferred from homology"/>
<dbReference type="Proteomes" id="UP001165580">
    <property type="component" value="Unassembled WGS sequence"/>
</dbReference>
<dbReference type="NCBIfam" id="NF006850">
    <property type="entry name" value="PRK09358.1-6"/>
    <property type="match status" value="1"/>
</dbReference>
<feature type="binding site" evidence="6">
    <location>
        <position position="15"/>
    </location>
    <ligand>
        <name>Zn(2+)</name>
        <dbReference type="ChEBI" id="CHEBI:29105"/>
        <note>catalytic</note>
    </ligand>
</feature>
<keyword evidence="2 6" id="KW-0479">Metal-binding</keyword>
<keyword evidence="3 6" id="KW-0378">Hydrolase</keyword>
<evidence type="ECO:0000256" key="4">
    <source>
        <dbReference type="ARBA" id="ARBA00022833"/>
    </source>
</evidence>
<evidence type="ECO:0000256" key="2">
    <source>
        <dbReference type="ARBA" id="ARBA00022723"/>
    </source>
</evidence>
<dbReference type="PROSITE" id="PS00485">
    <property type="entry name" value="A_DEAMINASE"/>
    <property type="match status" value="1"/>
</dbReference>